<evidence type="ECO:0000259" key="6">
    <source>
        <dbReference type="PROSITE" id="PS50977"/>
    </source>
</evidence>
<sequence>MVDDTRAAQFDRGLTTDQILDLAVALADAHGLTAVSMRRLGRELAVTPMALYWHFKHKDALLDAMAERTVAAAEFVDAPDNPWDHRLRDVLTTLTDVLRTHPWMGRLVVERLVPQPSYLNALEIMLDCARDAGLSPDDGAVLTQQAVQAVVALVDYEPGPPLQKTHRTDPGAAAAALLDAIPPGALPNIRKAATELHTLPNPERYYQLGIDMIVGGIVAVACAPR</sequence>
<evidence type="ECO:0000256" key="4">
    <source>
        <dbReference type="ARBA" id="ARBA00023163"/>
    </source>
</evidence>
<dbReference type="PRINTS" id="PR00400">
    <property type="entry name" value="TETREPRESSOR"/>
</dbReference>
<feature type="DNA-binding region" description="H-T-H motif" evidence="5">
    <location>
        <begin position="36"/>
        <end position="55"/>
    </location>
</feature>
<dbReference type="Pfam" id="PF00440">
    <property type="entry name" value="TetR_N"/>
    <property type="match status" value="1"/>
</dbReference>
<dbReference type="EMBL" id="CP094970">
    <property type="protein sequence ID" value="UYM05119.1"/>
    <property type="molecule type" value="Genomic_DNA"/>
</dbReference>
<dbReference type="SUPFAM" id="SSF48498">
    <property type="entry name" value="Tetracyclin repressor-like, C-terminal domain"/>
    <property type="match status" value="1"/>
</dbReference>
<dbReference type="Pfam" id="PF02909">
    <property type="entry name" value="TetR_C_1"/>
    <property type="match status" value="1"/>
</dbReference>
<dbReference type="InterPro" id="IPR004111">
    <property type="entry name" value="Repressor_TetR_C"/>
</dbReference>
<evidence type="ECO:0000313" key="8">
    <source>
        <dbReference type="Proteomes" id="UP001164390"/>
    </source>
</evidence>
<dbReference type="PANTHER" id="PTHR30055:SF151">
    <property type="entry name" value="TRANSCRIPTIONAL REGULATORY PROTEIN"/>
    <property type="match status" value="1"/>
</dbReference>
<dbReference type="InterPro" id="IPR001647">
    <property type="entry name" value="HTH_TetR"/>
</dbReference>
<evidence type="ECO:0000256" key="1">
    <source>
        <dbReference type="ARBA" id="ARBA00022491"/>
    </source>
</evidence>
<proteinExistence type="predicted"/>
<protein>
    <submittedName>
        <fullName evidence="7">TetR/AcrR family transcriptional regulator</fullName>
    </submittedName>
</protein>
<evidence type="ECO:0000313" key="7">
    <source>
        <dbReference type="EMBL" id="UYM05119.1"/>
    </source>
</evidence>
<dbReference type="GO" id="GO:0003700">
    <property type="term" value="F:DNA-binding transcription factor activity"/>
    <property type="evidence" value="ECO:0007669"/>
    <property type="project" value="TreeGrafter"/>
</dbReference>
<dbReference type="InterPro" id="IPR036271">
    <property type="entry name" value="Tet_transcr_reg_TetR-rel_C_sf"/>
</dbReference>
<keyword evidence="1" id="KW-0678">Repressor</keyword>
<dbReference type="GO" id="GO:0000976">
    <property type="term" value="F:transcription cis-regulatory region binding"/>
    <property type="evidence" value="ECO:0007669"/>
    <property type="project" value="TreeGrafter"/>
</dbReference>
<dbReference type="RefSeq" id="WP_271633892.1">
    <property type="nucleotide sequence ID" value="NZ_CP094970.1"/>
</dbReference>
<organism evidence="7 8">
    <name type="scientific">Solicola gregarius</name>
    <dbReference type="NCBI Taxonomy" id="2908642"/>
    <lineage>
        <taxon>Bacteria</taxon>
        <taxon>Bacillati</taxon>
        <taxon>Actinomycetota</taxon>
        <taxon>Actinomycetes</taxon>
        <taxon>Propionibacteriales</taxon>
        <taxon>Nocardioidaceae</taxon>
        <taxon>Solicola</taxon>
    </lineage>
</organism>
<reference evidence="7" key="1">
    <citation type="submission" date="2022-01" db="EMBL/GenBank/DDBJ databases">
        <title>Nocardioidaceae gen. sp. A5X3R13.</title>
        <authorList>
            <person name="Lopez Marin M.A."/>
            <person name="Uhlik O."/>
        </authorList>
    </citation>
    <scope>NUCLEOTIDE SEQUENCE</scope>
    <source>
        <strain evidence="7">A5X3R13</strain>
    </source>
</reference>
<evidence type="ECO:0000256" key="5">
    <source>
        <dbReference type="PROSITE-ProRule" id="PRU00335"/>
    </source>
</evidence>
<dbReference type="InterPro" id="IPR050109">
    <property type="entry name" value="HTH-type_TetR-like_transc_reg"/>
</dbReference>
<evidence type="ECO:0000256" key="3">
    <source>
        <dbReference type="ARBA" id="ARBA00023125"/>
    </source>
</evidence>
<keyword evidence="2" id="KW-0805">Transcription regulation</keyword>
<dbReference type="AlphaFoldDB" id="A0AA46THT7"/>
<accession>A0AA46THT7</accession>
<dbReference type="PROSITE" id="PS50977">
    <property type="entry name" value="HTH_TETR_2"/>
    <property type="match status" value="1"/>
</dbReference>
<feature type="domain" description="HTH tetR-type" evidence="6">
    <location>
        <begin position="13"/>
        <end position="73"/>
    </location>
</feature>
<dbReference type="GO" id="GO:0046677">
    <property type="term" value="P:response to antibiotic"/>
    <property type="evidence" value="ECO:0007669"/>
    <property type="project" value="InterPro"/>
</dbReference>
<gene>
    <name evidence="7" type="ORF">L0C25_21775</name>
</gene>
<dbReference type="PANTHER" id="PTHR30055">
    <property type="entry name" value="HTH-TYPE TRANSCRIPTIONAL REGULATOR RUTR"/>
    <property type="match status" value="1"/>
</dbReference>
<dbReference type="KEGG" id="sgrg:L0C25_21775"/>
<dbReference type="InterPro" id="IPR009057">
    <property type="entry name" value="Homeodomain-like_sf"/>
</dbReference>
<name>A0AA46THT7_9ACTN</name>
<keyword evidence="8" id="KW-1185">Reference proteome</keyword>
<dbReference type="SUPFAM" id="SSF46689">
    <property type="entry name" value="Homeodomain-like"/>
    <property type="match status" value="1"/>
</dbReference>
<dbReference type="Proteomes" id="UP001164390">
    <property type="component" value="Chromosome"/>
</dbReference>
<dbReference type="InterPro" id="IPR003012">
    <property type="entry name" value="Tet_transcr_reg_TetR"/>
</dbReference>
<keyword evidence="3 5" id="KW-0238">DNA-binding</keyword>
<keyword evidence="4" id="KW-0804">Transcription</keyword>
<evidence type="ECO:0000256" key="2">
    <source>
        <dbReference type="ARBA" id="ARBA00023015"/>
    </source>
</evidence>
<dbReference type="Gene3D" id="1.10.357.10">
    <property type="entry name" value="Tetracycline Repressor, domain 2"/>
    <property type="match status" value="1"/>
</dbReference>
<dbReference type="GO" id="GO:0045892">
    <property type="term" value="P:negative regulation of DNA-templated transcription"/>
    <property type="evidence" value="ECO:0007669"/>
    <property type="project" value="InterPro"/>
</dbReference>